<dbReference type="PANTHER" id="PTHR36978">
    <property type="entry name" value="P-LOOP CONTAINING NUCLEOTIDE TRIPHOSPHATE HYDROLASE"/>
    <property type="match status" value="1"/>
</dbReference>
<sequence length="251" mass="28559">MKVIVAGHQKTGTKTLNEALTLLGYNVYDFLENFFYLSKEWNQILTTGGDTQLFQKMFCDVDAVCDMPSLLFWEEIHRAFPDAKIILSVRENDDVWFRSMMNQMTSNQKNYLLRLVFFLSPTALSRLVGSGVRAAQLAYGMDRSAIFSTKQNEMYMKLCYRRHNAHVMMNAPKDKLLIYNCKEGWGPLCEFLGVDAPSVPFPHKNKKGSIFDELMEKSDIMKRMQLEALVVSGVIIAIIVVIVSLCASLLG</sequence>
<keyword evidence="1" id="KW-0472">Membrane</keyword>
<keyword evidence="1" id="KW-1133">Transmembrane helix</keyword>
<proteinExistence type="predicted"/>
<dbReference type="Pfam" id="PF17784">
    <property type="entry name" value="Sulfotransfer_4"/>
    <property type="match status" value="1"/>
</dbReference>
<name>A0ABP0G7L5_CLALP</name>
<reference evidence="2 3" key="1">
    <citation type="submission" date="2024-02" db="EMBL/GenBank/DDBJ databases">
        <authorList>
            <person name="Daric V."/>
            <person name="Darras S."/>
        </authorList>
    </citation>
    <scope>NUCLEOTIDE SEQUENCE [LARGE SCALE GENOMIC DNA]</scope>
</reference>
<keyword evidence="3" id="KW-1185">Reference proteome</keyword>
<accession>A0ABP0G7L5</accession>
<dbReference type="InterPro" id="IPR040632">
    <property type="entry name" value="Sulfotransfer_4"/>
</dbReference>
<organism evidence="2 3">
    <name type="scientific">Clavelina lepadiformis</name>
    <name type="common">Light-bulb sea squirt</name>
    <name type="synonym">Ascidia lepadiformis</name>
    <dbReference type="NCBI Taxonomy" id="159417"/>
    <lineage>
        <taxon>Eukaryota</taxon>
        <taxon>Metazoa</taxon>
        <taxon>Chordata</taxon>
        <taxon>Tunicata</taxon>
        <taxon>Ascidiacea</taxon>
        <taxon>Aplousobranchia</taxon>
        <taxon>Clavelinidae</taxon>
        <taxon>Clavelina</taxon>
    </lineage>
</organism>
<gene>
    <name evidence="2" type="ORF">CVLEPA_LOCUS19876</name>
</gene>
<comment type="caution">
    <text evidence="2">The sequence shown here is derived from an EMBL/GenBank/DDBJ whole genome shotgun (WGS) entry which is preliminary data.</text>
</comment>
<keyword evidence="1" id="KW-0812">Transmembrane</keyword>
<dbReference type="PANTHER" id="PTHR36978:SF4">
    <property type="entry name" value="P-LOOP CONTAINING NUCLEOSIDE TRIPHOSPHATE HYDROLASE PROTEIN"/>
    <property type="match status" value="1"/>
</dbReference>
<feature type="transmembrane region" description="Helical" evidence="1">
    <location>
        <begin position="228"/>
        <end position="250"/>
    </location>
</feature>
<dbReference type="InterPro" id="IPR027417">
    <property type="entry name" value="P-loop_NTPase"/>
</dbReference>
<evidence type="ECO:0000313" key="2">
    <source>
        <dbReference type="EMBL" id="CAK8687819.1"/>
    </source>
</evidence>
<evidence type="ECO:0000313" key="3">
    <source>
        <dbReference type="Proteomes" id="UP001642483"/>
    </source>
</evidence>
<protein>
    <submittedName>
        <fullName evidence="2">Uncharacterized protein</fullName>
    </submittedName>
</protein>
<dbReference type="Proteomes" id="UP001642483">
    <property type="component" value="Unassembled WGS sequence"/>
</dbReference>
<dbReference type="SUPFAM" id="SSF52540">
    <property type="entry name" value="P-loop containing nucleoside triphosphate hydrolases"/>
    <property type="match status" value="1"/>
</dbReference>
<evidence type="ECO:0000256" key="1">
    <source>
        <dbReference type="SAM" id="Phobius"/>
    </source>
</evidence>
<dbReference type="EMBL" id="CAWYQH010000106">
    <property type="protein sequence ID" value="CAK8687819.1"/>
    <property type="molecule type" value="Genomic_DNA"/>
</dbReference>
<dbReference type="Gene3D" id="3.40.50.300">
    <property type="entry name" value="P-loop containing nucleotide triphosphate hydrolases"/>
    <property type="match status" value="1"/>
</dbReference>